<reference evidence="2" key="2">
    <citation type="submission" date="2018-04" db="EMBL/GenBank/DDBJ databases">
        <title>OnivRS2 (Oryza nivara Reference Sequence Version 2).</title>
        <authorList>
            <person name="Zhang J."/>
            <person name="Kudrna D."/>
            <person name="Lee S."/>
            <person name="Talag J."/>
            <person name="Rajasekar S."/>
            <person name="Welchert J."/>
            <person name="Hsing Y.-I."/>
            <person name="Wing R.A."/>
        </authorList>
    </citation>
    <scope>NUCLEOTIDE SEQUENCE [LARGE SCALE GENOMIC DNA]</scope>
    <source>
        <strain evidence="2">SL10</strain>
    </source>
</reference>
<name>A0A0E0HHE0_ORYNI</name>
<dbReference type="OMA" id="ADHYAPP"/>
<dbReference type="Gramene" id="ONIVA05G24890.1">
    <property type="protein sequence ID" value="ONIVA05G24890.1"/>
    <property type="gene ID" value="ONIVA05G24890"/>
</dbReference>
<keyword evidence="1" id="KW-0732">Signal</keyword>
<sequence>MPLHLPVSALLRLPIHCAAFADHYAPPQSVVGDETLEWTGAAPTRVYPVQEDKGKAARGVVGTSRCSAPSTSAPAESLNSLIEMWTKPNIQVVIDIDGVRSDRPWLLVRLV</sequence>
<protein>
    <submittedName>
        <fullName evidence="2">Uncharacterized protein</fullName>
    </submittedName>
</protein>
<keyword evidence="3" id="KW-1185">Reference proteome</keyword>
<feature type="chain" id="PRO_5002361580" evidence="1">
    <location>
        <begin position="20"/>
        <end position="111"/>
    </location>
</feature>
<evidence type="ECO:0000313" key="2">
    <source>
        <dbReference type="EnsemblPlants" id="ONIVA05G24890.1"/>
    </source>
</evidence>
<proteinExistence type="predicted"/>
<evidence type="ECO:0000256" key="1">
    <source>
        <dbReference type="SAM" id="SignalP"/>
    </source>
</evidence>
<reference evidence="2" key="1">
    <citation type="submission" date="2015-04" db="UniProtKB">
        <authorList>
            <consortium name="EnsemblPlants"/>
        </authorList>
    </citation>
    <scope>IDENTIFICATION</scope>
    <source>
        <strain evidence="2">SL10</strain>
    </source>
</reference>
<dbReference type="HOGENOM" id="CLU_2200976_0_0_1"/>
<dbReference type="AlphaFoldDB" id="A0A0E0HHE0"/>
<feature type="signal peptide" evidence="1">
    <location>
        <begin position="1"/>
        <end position="19"/>
    </location>
</feature>
<evidence type="ECO:0000313" key="3">
    <source>
        <dbReference type="Proteomes" id="UP000006591"/>
    </source>
</evidence>
<organism evidence="2">
    <name type="scientific">Oryza nivara</name>
    <name type="common">Indian wild rice</name>
    <name type="synonym">Oryza sativa f. spontanea</name>
    <dbReference type="NCBI Taxonomy" id="4536"/>
    <lineage>
        <taxon>Eukaryota</taxon>
        <taxon>Viridiplantae</taxon>
        <taxon>Streptophyta</taxon>
        <taxon>Embryophyta</taxon>
        <taxon>Tracheophyta</taxon>
        <taxon>Spermatophyta</taxon>
        <taxon>Magnoliopsida</taxon>
        <taxon>Liliopsida</taxon>
        <taxon>Poales</taxon>
        <taxon>Poaceae</taxon>
        <taxon>BOP clade</taxon>
        <taxon>Oryzoideae</taxon>
        <taxon>Oryzeae</taxon>
        <taxon>Oryzinae</taxon>
        <taxon>Oryza</taxon>
    </lineage>
</organism>
<accession>A0A0E0HHE0</accession>
<dbReference type="Proteomes" id="UP000006591">
    <property type="component" value="Chromosome 5"/>
</dbReference>
<dbReference type="EnsemblPlants" id="ONIVA05G24890.1">
    <property type="protein sequence ID" value="ONIVA05G24890.1"/>
    <property type="gene ID" value="ONIVA05G24890"/>
</dbReference>